<dbReference type="RefSeq" id="WP_192009778.1">
    <property type="nucleotide sequence ID" value="NZ_JACYTQ010000002.1"/>
</dbReference>
<evidence type="ECO:0000313" key="1">
    <source>
        <dbReference type="EMBL" id="MBD8488931.1"/>
    </source>
</evidence>
<protein>
    <recommendedName>
        <fullName evidence="3">Lipoprotein</fullName>
    </recommendedName>
</protein>
<evidence type="ECO:0000313" key="2">
    <source>
        <dbReference type="Proteomes" id="UP000647133"/>
    </source>
</evidence>
<dbReference type="PROSITE" id="PS51257">
    <property type="entry name" value="PROKAR_LIPOPROTEIN"/>
    <property type="match status" value="1"/>
</dbReference>
<proteinExistence type="predicted"/>
<sequence>MKMLKRISLLSLIILALVSSCVVPSLYPLYTRKDLITNSQLEGLWVGNESENERSTWKIWKSAPNENNPEKSNNDKRYYLEHIQHGETVIFELFLLKLGDKLYLDFFPVDFASYKFENYMGATHIFPVHTFAKVELENGQISIYGFDGEFLEDLIEQNRIKISHEEPSGSLLLTASPEELQKFVLKYSDDKNAFADEPLILKPKV</sequence>
<gene>
    <name evidence="1" type="ORF">IFO69_09260</name>
</gene>
<name>A0ABR9AKS7_9BACT</name>
<keyword evidence="2" id="KW-1185">Reference proteome</keyword>
<dbReference type="EMBL" id="JACYTQ010000002">
    <property type="protein sequence ID" value="MBD8488931.1"/>
    <property type="molecule type" value="Genomic_DNA"/>
</dbReference>
<accession>A0ABR9AKS7</accession>
<reference evidence="1 2" key="1">
    <citation type="submission" date="2020-09" db="EMBL/GenBank/DDBJ databases">
        <title>Echinicola sp. CAU 1574 isolated from sand of Sido Beach.</title>
        <authorList>
            <person name="Kim W."/>
        </authorList>
    </citation>
    <scope>NUCLEOTIDE SEQUENCE [LARGE SCALE GENOMIC DNA]</scope>
    <source>
        <strain evidence="1 2">CAU 1574</strain>
    </source>
</reference>
<organism evidence="1 2">
    <name type="scientific">Echinicola arenosa</name>
    <dbReference type="NCBI Taxonomy" id="2774144"/>
    <lineage>
        <taxon>Bacteria</taxon>
        <taxon>Pseudomonadati</taxon>
        <taxon>Bacteroidota</taxon>
        <taxon>Cytophagia</taxon>
        <taxon>Cytophagales</taxon>
        <taxon>Cyclobacteriaceae</taxon>
        <taxon>Echinicola</taxon>
    </lineage>
</organism>
<evidence type="ECO:0008006" key="3">
    <source>
        <dbReference type="Google" id="ProtNLM"/>
    </source>
</evidence>
<dbReference type="Proteomes" id="UP000647133">
    <property type="component" value="Unassembled WGS sequence"/>
</dbReference>
<comment type="caution">
    <text evidence="1">The sequence shown here is derived from an EMBL/GenBank/DDBJ whole genome shotgun (WGS) entry which is preliminary data.</text>
</comment>